<evidence type="ECO:0000313" key="1">
    <source>
        <dbReference type="EMBL" id="KAK9686871.1"/>
    </source>
</evidence>
<proteinExistence type="predicted"/>
<reference evidence="1 2" key="1">
    <citation type="journal article" date="2024" name="BMC Genomics">
        <title>De novo assembly and annotation of Popillia japonica's genome with initial clues to its potential as an invasive pest.</title>
        <authorList>
            <person name="Cucini C."/>
            <person name="Boschi S."/>
            <person name="Funari R."/>
            <person name="Cardaioli E."/>
            <person name="Iannotti N."/>
            <person name="Marturano G."/>
            <person name="Paoli F."/>
            <person name="Bruttini M."/>
            <person name="Carapelli A."/>
            <person name="Frati F."/>
            <person name="Nardi F."/>
        </authorList>
    </citation>
    <scope>NUCLEOTIDE SEQUENCE [LARGE SCALE GENOMIC DNA]</scope>
    <source>
        <strain evidence="1">DMR45628</strain>
    </source>
</reference>
<evidence type="ECO:0000313" key="2">
    <source>
        <dbReference type="Proteomes" id="UP001458880"/>
    </source>
</evidence>
<name>A0AAW1IC61_POPJA</name>
<dbReference type="AlphaFoldDB" id="A0AAW1IC61"/>
<accession>A0AAW1IC61</accession>
<dbReference type="EMBL" id="JASPKY010000679">
    <property type="protein sequence ID" value="KAK9686871.1"/>
    <property type="molecule type" value="Genomic_DNA"/>
</dbReference>
<gene>
    <name evidence="1" type="ORF">QE152_g36874</name>
</gene>
<organism evidence="1 2">
    <name type="scientific">Popillia japonica</name>
    <name type="common">Japanese beetle</name>
    <dbReference type="NCBI Taxonomy" id="7064"/>
    <lineage>
        <taxon>Eukaryota</taxon>
        <taxon>Metazoa</taxon>
        <taxon>Ecdysozoa</taxon>
        <taxon>Arthropoda</taxon>
        <taxon>Hexapoda</taxon>
        <taxon>Insecta</taxon>
        <taxon>Pterygota</taxon>
        <taxon>Neoptera</taxon>
        <taxon>Endopterygota</taxon>
        <taxon>Coleoptera</taxon>
        <taxon>Polyphaga</taxon>
        <taxon>Scarabaeiformia</taxon>
        <taxon>Scarabaeidae</taxon>
        <taxon>Rutelinae</taxon>
        <taxon>Popillia</taxon>
    </lineage>
</organism>
<protein>
    <submittedName>
        <fullName evidence="1">Uncharacterized protein</fullName>
    </submittedName>
</protein>
<dbReference type="Proteomes" id="UP001458880">
    <property type="component" value="Unassembled WGS sequence"/>
</dbReference>
<comment type="caution">
    <text evidence="1">The sequence shown here is derived from an EMBL/GenBank/DDBJ whole genome shotgun (WGS) entry which is preliminary data.</text>
</comment>
<keyword evidence="2" id="KW-1185">Reference proteome</keyword>
<sequence length="89" mass="9658">MGIWSGRTTLPYSRFEPNGDTVSAESLIKGSCQIFWRKSTTNPERPVGVFLSGGDRGRLRWGEATACAEGSANTSVLFVLPRPKGEVVI</sequence>